<evidence type="ECO:0000256" key="1">
    <source>
        <dbReference type="ARBA" id="ARBA00004417"/>
    </source>
</evidence>
<evidence type="ECO:0000259" key="7">
    <source>
        <dbReference type="PROSITE" id="PS50893"/>
    </source>
</evidence>
<dbReference type="InterPro" id="IPR050093">
    <property type="entry name" value="ABC_SmlMolc_Importer"/>
</dbReference>
<dbReference type="InterPro" id="IPR017871">
    <property type="entry name" value="ABC_transporter-like_CS"/>
</dbReference>
<keyword evidence="9" id="KW-1185">Reference proteome</keyword>
<dbReference type="Pfam" id="PF00005">
    <property type="entry name" value="ABC_tran"/>
    <property type="match status" value="1"/>
</dbReference>
<organism evidence="8 9">
    <name type="scientific">Brucella pseudogrignonensis</name>
    <dbReference type="NCBI Taxonomy" id="419475"/>
    <lineage>
        <taxon>Bacteria</taxon>
        <taxon>Pseudomonadati</taxon>
        <taxon>Pseudomonadota</taxon>
        <taxon>Alphaproteobacteria</taxon>
        <taxon>Hyphomicrobiales</taxon>
        <taxon>Brucellaceae</taxon>
        <taxon>Brucella/Ochrobactrum group</taxon>
        <taxon>Brucella</taxon>
    </lineage>
</organism>
<dbReference type="GO" id="GO:0043190">
    <property type="term" value="C:ATP-binding cassette (ABC) transporter complex"/>
    <property type="evidence" value="ECO:0007669"/>
    <property type="project" value="InterPro"/>
</dbReference>
<proteinExistence type="inferred from homology"/>
<comment type="function">
    <text evidence="6">Probably part of an ABC transporter complex. Probably Responsible for energy coupling to the transport system.</text>
</comment>
<dbReference type="InterPro" id="IPR027417">
    <property type="entry name" value="P-loop_NTPase"/>
</dbReference>
<dbReference type="OrthoDB" id="9802264at2"/>
<dbReference type="InterPro" id="IPR008995">
    <property type="entry name" value="Mo/tungstate-bd_C_term_dom"/>
</dbReference>
<evidence type="ECO:0000256" key="4">
    <source>
        <dbReference type="ARBA" id="ARBA00022741"/>
    </source>
</evidence>
<name>A0A1A9FSM0_9HYPH</name>
<keyword evidence="3" id="KW-0813">Transport</keyword>
<dbReference type="GO" id="GO:0005524">
    <property type="term" value="F:ATP binding"/>
    <property type="evidence" value="ECO:0007669"/>
    <property type="project" value="UniProtKB-KW"/>
</dbReference>
<dbReference type="RefSeq" id="WP_007880617.1">
    <property type="nucleotide sequence ID" value="NZ_CP015776.1"/>
</dbReference>
<dbReference type="STRING" id="419475.A8A54_19945"/>
<dbReference type="SUPFAM" id="SSF50331">
    <property type="entry name" value="MOP-like"/>
    <property type="match status" value="1"/>
</dbReference>
<dbReference type="KEGG" id="ops:A8A54_19945"/>
<dbReference type="EMBL" id="NNRM01000036">
    <property type="protein sequence ID" value="OYR24039.1"/>
    <property type="molecule type" value="Genomic_DNA"/>
</dbReference>
<evidence type="ECO:0000313" key="9">
    <source>
        <dbReference type="Proteomes" id="UP000216188"/>
    </source>
</evidence>
<dbReference type="PROSITE" id="PS00211">
    <property type="entry name" value="ABC_TRANSPORTER_1"/>
    <property type="match status" value="1"/>
</dbReference>
<evidence type="ECO:0000256" key="2">
    <source>
        <dbReference type="ARBA" id="ARBA00005417"/>
    </source>
</evidence>
<protein>
    <submittedName>
        <fullName evidence="8">ABC transporter family protein</fullName>
    </submittedName>
</protein>
<dbReference type="FunFam" id="3.40.50.300:FF:000042">
    <property type="entry name" value="Maltose/maltodextrin ABC transporter, ATP-binding protein"/>
    <property type="match status" value="1"/>
</dbReference>
<dbReference type="Pfam" id="PF08402">
    <property type="entry name" value="TOBE_2"/>
    <property type="match status" value="1"/>
</dbReference>
<dbReference type="Gene3D" id="3.40.50.300">
    <property type="entry name" value="P-loop containing nucleotide triphosphate hydrolases"/>
    <property type="match status" value="1"/>
</dbReference>
<dbReference type="Gene3D" id="2.40.50.100">
    <property type="match status" value="1"/>
</dbReference>
<comment type="subcellular location">
    <subcellularLocation>
        <location evidence="1">Cell inner membrane</location>
        <topology evidence="1">Peripheral membrane protein</topology>
    </subcellularLocation>
</comment>
<dbReference type="GO" id="GO:0016887">
    <property type="term" value="F:ATP hydrolysis activity"/>
    <property type="evidence" value="ECO:0007669"/>
    <property type="project" value="InterPro"/>
</dbReference>
<evidence type="ECO:0000313" key="8">
    <source>
        <dbReference type="EMBL" id="OYR24039.1"/>
    </source>
</evidence>
<feature type="domain" description="ABC transporter" evidence="7">
    <location>
        <begin position="4"/>
        <end position="234"/>
    </location>
</feature>
<dbReference type="PANTHER" id="PTHR42781">
    <property type="entry name" value="SPERMIDINE/PUTRESCINE IMPORT ATP-BINDING PROTEIN POTA"/>
    <property type="match status" value="1"/>
</dbReference>
<dbReference type="PROSITE" id="PS50893">
    <property type="entry name" value="ABC_TRANSPORTER_2"/>
    <property type="match status" value="1"/>
</dbReference>
<keyword evidence="4" id="KW-0547">Nucleotide-binding</keyword>
<comment type="caution">
    <text evidence="8">The sequence shown here is derived from an EMBL/GenBank/DDBJ whole genome shotgun (WGS) entry which is preliminary data.</text>
</comment>
<dbReference type="Proteomes" id="UP000216188">
    <property type="component" value="Unassembled WGS sequence"/>
</dbReference>
<accession>A0A1A9FSM0</accession>
<dbReference type="SMART" id="SM00382">
    <property type="entry name" value="AAA"/>
    <property type="match status" value="1"/>
</dbReference>
<keyword evidence="5" id="KW-0067">ATP-binding</keyword>
<evidence type="ECO:0000256" key="3">
    <source>
        <dbReference type="ARBA" id="ARBA00022448"/>
    </source>
</evidence>
<dbReference type="InterPro" id="IPR003439">
    <property type="entry name" value="ABC_transporter-like_ATP-bd"/>
</dbReference>
<dbReference type="InterPro" id="IPR013611">
    <property type="entry name" value="Transp-assoc_OB_typ2"/>
</dbReference>
<gene>
    <name evidence="8" type="ORF">CEV34_3161</name>
</gene>
<evidence type="ECO:0000256" key="6">
    <source>
        <dbReference type="ARBA" id="ARBA00055162"/>
    </source>
</evidence>
<reference evidence="8 9" key="1">
    <citation type="submission" date="2017-07" db="EMBL/GenBank/DDBJ databases">
        <title>Phylogenetic study on the rhizospheric bacterium Ochrobactrum sp. A44.</title>
        <authorList>
            <person name="Krzyzanowska D.M."/>
            <person name="Ossowicki A."/>
            <person name="Rajewska M."/>
            <person name="Maciag T."/>
            <person name="Kaczynski Z."/>
            <person name="Czerwicka M."/>
            <person name="Jafra S."/>
        </authorList>
    </citation>
    <scope>NUCLEOTIDE SEQUENCE [LARGE SCALE GENOMIC DNA]</scope>
    <source>
        <strain evidence="8 9">CCUG 30717</strain>
    </source>
</reference>
<dbReference type="SUPFAM" id="SSF52540">
    <property type="entry name" value="P-loop containing nucleoside triphosphate hydrolases"/>
    <property type="match status" value="1"/>
</dbReference>
<evidence type="ECO:0000256" key="5">
    <source>
        <dbReference type="ARBA" id="ARBA00022840"/>
    </source>
</evidence>
<dbReference type="GO" id="GO:0140359">
    <property type="term" value="F:ABC-type transporter activity"/>
    <property type="evidence" value="ECO:0007669"/>
    <property type="project" value="UniProtKB-ARBA"/>
</dbReference>
<sequence>MADVQIQGLTKTYGAFKAVSDMTLDVHEGEFLIFLGPSGCGKTTTLRMLAGFIEPDAGTMRLGKREITFEPPHRRNIGLVFQNYALFPHLSILENVAFGLRRRKVAEPELKSRVQHALELVDLAHLMDRLPKQLSGGQQQRVAIARAIAIRPDMLLLDEPLSNLDARLRLQVRDELRSLQKSLGITTIMVTHDQEEAMSVGDRLVLMRSGLIEQIGNAEQLYKQPANRFVADFIGRANFLTGKATNDGRFTTEGGVQFQAAQNSRTASEALIRPEALKLSKAPLPSSQNNQTVLIRKHVFLGGIVEIDLMLTDGQHLTAVASPRELNEAGIHLTPESSITMSIAPEDVVLL</sequence>
<dbReference type="AlphaFoldDB" id="A0A1A9FSM0"/>
<dbReference type="PANTHER" id="PTHR42781:SF4">
    <property type="entry name" value="SPERMIDINE_PUTRESCINE IMPORT ATP-BINDING PROTEIN POTA"/>
    <property type="match status" value="1"/>
</dbReference>
<comment type="similarity">
    <text evidence="2">Belongs to the ABC transporter superfamily.</text>
</comment>
<dbReference type="InterPro" id="IPR003593">
    <property type="entry name" value="AAA+_ATPase"/>
</dbReference>